<sequence length="73" mass="7841">MLGLSWGFPAAFCRFCHRRLNASPASMIASEDPTVPTPTAVSPALTGALNSRAMMFTHRFWSSVVTGYSSMSA</sequence>
<dbReference type="AlphaFoldDB" id="A0A0A9DDC3"/>
<protein>
    <submittedName>
        <fullName evidence="1">Uncharacterized protein</fullName>
    </submittedName>
</protein>
<evidence type="ECO:0000313" key="1">
    <source>
        <dbReference type="EMBL" id="JAD81762.1"/>
    </source>
</evidence>
<accession>A0A0A9DDC3</accession>
<proteinExistence type="predicted"/>
<reference evidence="1" key="1">
    <citation type="submission" date="2014-09" db="EMBL/GenBank/DDBJ databases">
        <authorList>
            <person name="Magalhaes I.L.F."/>
            <person name="Oliveira U."/>
            <person name="Santos F.R."/>
            <person name="Vidigal T.H.D.A."/>
            <person name="Brescovit A.D."/>
            <person name="Santos A.J."/>
        </authorList>
    </citation>
    <scope>NUCLEOTIDE SEQUENCE</scope>
    <source>
        <tissue evidence="1">Shoot tissue taken approximately 20 cm above the soil surface</tissue>
    </source>
</reference>
<name>A0A0A9DDC3_ARUDO</name>
<reference evidence="1" key="2">
    <citation type="journal article" date="2015" name="Data Brief">
        <title>Shoot transcriptome of the giant reed, Arundo donax.</title>
        <authorList>
            <person name="Barrero R.A."/>
            <person name="Guerrero F.D."/>
            <person name="Moolhuijzen P."/>
            <person name="Goolsby J.A."/>
            <person name="Tidwell J."/>
            <person name="Bellgard S.E."/>
            <person name="Bellgard M.I."/>
        </authorList>
    </citation>
    <scope>NUCLEOTIDE SEQUENCE</scope>
    <source>
        <tissue evidence="1">Shoot tissue taken approximately 20 cm above the soil surface</tissue>
    </source>
</reference>
<dbReference type="EMBL" id="GBRH01216133">
    <property type="protein sequence ID" value="JAD81762.1"/>
    <property type="molecule type" value="Transcribed_RNA"/>
</dbReference>
<organism evidence="1">
    <name type="scientific">Arundo donax</name>
    <name type="common">Giant reed</name>
    <name type="synonym">Donax arundinaceus</name>
    <dbReference type="NCBI Taxonomy" id="35708"/>
    <lineage>
        <taxon>Eukaryota</taxon>
        <taxon>Viridiplantae</taxon>
        <taxon>Streptophyta</taxon>
        <taxon>Embryophyta</taxon>
        <taxon>Tracheophyta</taxon>
        <taxon>Spermatophyta</taxon>
        <taxon>Magnoliopsida</taxon>
        <taxon>Liliopsida</taxon>
        <taxon>Poales</taxon>
        <taxon>Poaceae</taxon>
        <taxon>PACMAD clade</taxon>
        <taxon>Arundinoideae</taxon>
        <taxon>Arundineae</taxon>
        <taxon>Arundo</taxon>
    </lineage>
</organism>